<organism evidence="11 12">
    <name type="scientific">Phyllotreta striolata</name>
    <name type="common">Striped flea beetle</name>
    <name type="synonym">Crioceris striolata</name>
    <dbReference type="NCBI Taxonomy" id="444603"/>
    <lineage>
        <taxon>Eukaryota</taxon>
        <taxon>Metazoa</taxon>
        <taxon>Ecdysozoa</taxon>
        <taxon>Arthropoda</taxon>
        <taxon>Hexapoda</taxon>
        <taxon>Insecta</taxon>
        <taxon>Pterygota</taxon>
        <taxon>Neoptera</taxon>
        <taxon>Endopterygota</taxon>
        <taxon>Coleoptera</taxon>
        <taxon>Polyphaga</taxon>
        <taxon>Cucujiformia</taxon>
        <taxon>Chrysomeloidea</taxon>
        <taxon>Chrysomelidae</taxon>
        <taxon>Galerucinae</taxon>
        <taxon>Alticini</taxon>
        <taxon>Phyllotreta</taxon>
    </lineage>
</organism>
<evidence type="ECO:0000256" key="5">
    <source>
        <dbReference type="ARBA" id="ARBA00023204"/>
    </source>
</evidence>
<dbReference type="InterPro" id="IPR036315">
    <property type="entry name" value="BRCA2_hlx_sf"/>
</dbReference>
<dbReference type="OrthoDB" id="21095at2759"/>
<dbReference type="SUPFAM" id="SSF50249">
    <property type="entry name" value="Nucleic acid-binding proteins"/>
    <property type="match status" value="3"/>
</dbReference>
<evidence type="ECO:0000256" key="4">
    <source>
        <dbReference type="ARBA" id="ARBA00023172"/>
    </source>
</evidence>
<name>A0A9N9XL39_PHYSR</name>
<evidence type="ECO:0000259" key="10">
    <source>
        <dbReference type="Pfam" id="PF09169"/>
    </source>
</evidence>
<dbReference type="Pfam" id="PF09169">
    <property type="entry name" value="BRCA-2_helical"/>
    <property type="match status" value="1"/>
</dbReference>
<evidence type="ECO:0000259" key="9">
    <source>
        <dbReference type="Pfam" id="PF09104"/>
    </source>
</evidence>
<keyword evidence="2" id="KW-0227">DNA damage</keyword>
<dbReference type="Pfam" id="PF09104">
    <property type="entry name" value="BRCA-2_OB3"/>
    <property type="match status" value="1"/>
</dbReference>
<dbReference type="InterPro" id="IPR015525">
    <property type="entry name" value="BRCA2"/>
</dbReference>
<feature type="region of interest" description="Disordered" evidence="7">
    <location>
        <begin position="113"/>
        <end position="147"/>
    </location>
</feature>
<feature type="coiled-coil region" evidence="6">
    <location>
        <begin position="763"/>
        <end position="790"/>
    </location>
</feature>
<accession>A0A9N9XL39</accession>
<evidence type="ECO:0000313" key="11">
    <source>
        <dbReference type="EMBL" id="CAG9855778.1"/>
    </source>
</evidence>
<keyword evidence="4" id="KW-0233">DNA recombination</keyword>
<keyword evidence="6" id="KW-0175">Coiled coil</keyword>
<dbReference type="GO" id="GO:0000724">
    <property type="term" value="P:double-strand break repair via homologous recombination"/>
    <property type="evidence" value="ECO:0007669"/>
    <property type="project" value="InterPro"/>
</dbReference>
<feature type="domain" description="Breast cancer type 2 susceptibility protein helical" evidence="10">
    <location>
        <begin position="784"/>
        <end position="941"/>
    </location>
</feature>
<dbReference type="InterPro" id="IPR015252">
    <property type="entry name" value="BRCA2_hlx"/>
</dbReference>
<protein>
    <recommendedName>
        <fullName evidence="13">Tower domain-containing protein</fullName>
    </recommendedName>
</protein>
<dbReference type="GO" id="GO:0003677">
    <property type="term" value="F:DNA binding"/>
    <property type="evidence" value="ECO:0007669"/>
    <property type="project" value="UniProtKB-KW"/>
</dbReference>
<dbReference type="Proteomes" id="UP001153712">
    <property type="component" value="Chromosome 11"/>
</dbReference>
<evidence type="ECO:0000313" key="12">
    <source>
        <dbReference type="Proteomes" id="UP001153712"/>
    </source>
</evidence>
<dbReference type="GO" id="GO:0006355">
    <property type="term" value="P:regulation of DNA-templated transcription"/>
    <property type="evidence" value="ECO:0007669"/>
    <property type="project" value="TreeGrafter"/>
</dbReference>
<dbReference type="Gene3D" id="2.40.50.140">
    <property type="entry name" value="Nucleic acid-binding proteins"/>
    <property type="match status" value="3"/>
</dbReference>
<feature type="compositionally biased region" description="Polar residues" evidence="7">
    <location>
        <begin position="113"/>
        <end position="124"/>
    </location>
</feature>
<proteinExistence type="predicted"/>
<dbReference type="PANTHER" id="PTHR11289">
    <property type="entry name" value="BREAST CANCER TYPE 2 SUSCEPTIBILITY PROTEIN BRCA2"/>
    <property type="match status" value="1"/>
</dbReference>
<dbReference type="Pfam" id="PF09103">
    <property type="entry name" value="BRCA-2_OB1"/>
    <property type="match status" value="1"/>
</dbReference>
<dbReference type="EMBL" id="OU900104">
    <property type="protein sequence ID" value="CAG9855778.1"/>
    <property type="molecule type" value="Genomic_DNA"/>
</dbReference>
<keyword evidence="12" id="KW-1185">Reference proteome</keyword>
<dbReference type="InterPro" id="IPR012340">
    <property type="entry name" value="NA-bd_OB-fold"/>
</dbReference>
<sequence length="1410" mass="159270">MEKDNDIEVQNILLNGTTPNELDVNKQLSPTLNSSRLSSFRRTRRKFKEKPAKRLVDVKPEPENVTNTLELSEKPFSFRTDLNSIDSLDSLEEIEKNRNLAYKLLLNNKKSDSSFTNKRLTSPVHNDDKTKNSTQPPVNLGNDSSTTTDCDNLWEKISSHQPSPINLPTSSNFQTANGTAIHISREAAEKHSKLLEGVLNSNHCTSRVNKYSFLKKSLTQKQKSVEDLNDPNESEVKITHKDTFTEFNGFNKIDVALAVKVYSTYMKFIKEGVESRKRPLDNCELPVNKKYKTDCSLLTNVNESQDNCDKKSDTQNASSSNILGGFSSASGKKVALNPTVLEKTKNIFDNVELESNLRQNNSKNLVKNKLESFNKFIGNSNTPSSRLIVHTNSSTQKGGFSTASGKGIKLDSEVIGKYKSILESSDMDENIPSTSSINNSKSFKIPQVPKGPDNFSKNSTMQSGGFSTASNKRIKLDSQALGKAKGIIDNTDTDKTVESCNKNNLVKNKLELFNKFIGDEDLSPLKCAPTARGFSSASGQKIQLNPEAIEKQKIILETDLQNPEVAQTAKTQALQKNKLQFFDKFIGDDRDFVPKQPSTTPKNGVLHKKLNYFDKLLVNDNQNYIPKKPYLSTSTSKSIATETSITPIKKLNNSKGSFVKSKCGLRLSPCKQFSISESKLQSAKLLFDEDFAGISPIKTPTRGFNTPKSIPTCSTPVNYPTEVHNSRADTKKKIIFEEKATELRSDSIVTFETPADKTVAEVESEFDDMIARLEEQLKMIKDRRDFMRKLKEEKSESDKKPKRGVLYQSKSHNNKLSLKSFINNTTLGHNAVEDLFCITPQNAADIHFKDSSASITTEDGATVVPNTKNLIGLSEISRAFEAMQGIDVKLLHKDWIKNHYKWIIWKLASYERMLPGVFKGALTVENVVQQLKYRYDREIDKVERSALRRILEKDDAPQKRMVLCVSAIKKLNPIKYNLELTDGWYGIRTIIDEPLCNRIAQGTLRIGAKLVVCNAELVDCDGCHPLDATDLTYLKINYNCTRRAKWDTKLGYQKFPSPILLPIHTINPFGGIIAGIDVCIARVYPLRYLDKTEPKSVWRNEKAEQRKAQQWESYAYERMERIAEGMQKEMEIINNNVHKKDNIRMNNMCMQANIKRDVVSNLKLLLVDLNGSPTRAFNFFLWGPPENVIQMFKEGKCFTIYNILPKKNGDLYASNKTIFKEKPPVDHMSLIFKRKLIPIRELNDLKFSQNFSDFDTVGVVVEVSSDTDYQEIWLCDVSGRLLLIKIYESSSTCSLLDNVKRGQVTSVCNLAYGRFENEVCLAIANHLTIFSSYPRYKHLQEGLDELRSNLPQDLAGVLKECNNKIEIFKQKSFKNKSTVAKQDDEEDALSTSRLTSTDIALSLIDFDQFL</sequence>
<feature type="domain" description="BRCA2 OB3" evidence="9">
    <location>
        <begin position="1234"/>
        <end position="1367"/>
    </location>
</feature>
<keyword evidence="3" id="KW-0238">DNA-binding</keyword>
<evidence type="ECO:0000256" key="7">
    <source>
        <dbReference type="SAM" id="MobiDB-lite"/>
    </source>
</evidence>
<dbReference type="InterPro" id="IPR015187">
    <property type="entry name" value="BRCA2_OB_1"/>
</dbReference>
<reference evidence="11" key="1">
    <citation type="submission" date="2022-01" db="EMBL/GenBank/DDBJ databases">
        <authorList>
            <person name="King R."/>
        </authorList>
    </citation>
    <scope>NUCLEOTIDE SEQUENCE</scope>
</reference>
<evidence type="ECO:0000256" key="2">
    <source>
        <dbReference type="ARBA" id="ARBA00022763"/>
    </source>
</evidence>
<feature type="domain" description="BRCA2 OB1" evidence="8">
    <location>
        <begin position="945"/>
        <end position="1054"/>
    </location>
</feature>
<evidence type="ECO:0000256" key="1">
    <source>
        <dbReference type="ARBA" id="ARBA00022737"/>
    </source>
</evidence>
<gene>
    <name evidence="11" type="ORF">PHYEVI_LOCUS2219</name>
</gene>
<evidence type="ECO:0000256" key="6">
    <source>
        <dbReference type="SAM" id="Coils"/>
    </source>
</evidence>
<dbReference type="CDD" id="cd04493">
    <property type="entry name" value="BRCA2DBD_OB1"/>
    <property type="match status" value="1"/>
</dbReference>
<keyword evidence="1" id="KW-0677">Repeat</keyword>
<keyword evidence="5" id="KW-0234">DNA repair</keyword>
<dbReference type="SUPFAM" id="SSF81872">
    <property type="entry name" value="BRCA2 helical domain"/>
    <property type="match status" value="1"/>
</dbReference>
<feature type="compositionally biased region" description="Polar residues" evidence="7">
    <location>
        <begin position="132"/>
        <end position="147"/>
    </location>
</feature>
<evidence type="ECO:0000256" key="3">
    <source>
        <dbReference type="ARBA" id="ARBA00023125"/>
    </source>
</evidence>
<evidence type="ECO:0008006" key="13">
    <source>
        <dbReference type="Google" id="ProtNLM"/>
    </source>
</evidence>
<dbReference type="PANTHER" id="PTHR11289:SF0">
    <property type="entry name" value="BREAST CANCER TYPE 2 SUSCEPTIBILITY PROTEIN"/>
    <property type="match status" value="1"/>
</dbReference>
<dbReference type="GO" id="GO:0005634">
    <property type="term" value="C:nucleus"/>
    <property type="evidence" value="ECO:0007669"/>
    <property type="project" value="TreeGrafter"/>
</dbReference>
<dbReference type="PROSITE" id="PS50138">
    <property type="entry name" value="BRCA2_REPEAT"/>
    <property type="match status" value="3"/>
</dbReference>
<evidence type="ECO:0000259" key="8">
    <source>
        <dbReference type="Pfam" id="PF09103"/>
    </source>
</evidence>
<dbReference type="InterPro" id="IPR002093">
    <property type="entry name" value="BRCA2_repeat"/>
</dbReference>
<dbReference type="InterPro" id="IPR015188">
    <property type="entry name" value="BRCA2_OB_3"/>
</dbReference>